<evidence type="ECO:0000256" key="2">
    <source>
        <dbReference type="ARBA" id="ARBA00023125"/>
    </source>
</evidence>
<organism evidence="6 7">
    <name type="scientific">Pelotomaculum schinkii</name>
    <dbReference type="NCBI Taxonomy" id="78350"/>
    <lineage>
        <taxon>Bacteria</taxon>
        <taxon>Bacillati</taxon>
        <taxon>Bacillota</taxon>
        <taxon>Clostridia</taxon>
        <taxon>Eubacteriales</taxon>
        <taxon>Desulfotomaculaceae</taxon>
        <taxon>Pelotomaculum</taxon>
    </lineage>
</organism>
<dbReference type="EMBL" id="QFGA01000001">
    <property type="protein sequence ID" value="TEB07171.1"/>
    <property type="molecule type" value="Genomic_DNA"/>
</dbReference>
<dbReference type="GO" id="GO:0003700">
    <property type="term" value="F:DNA-binding transcription factor activity"/>
    <property type="evidence" value="ECO:0007669"/>
    <property type="project" value="InterPro"/>
</dbReference>
<dbReference type="InterPro" id="IPR036390">
    <property type="entry name" value="WH_DNA-bd_sf"/>
</dbReference>
<sequence length="183" mass="21215">MTEYALNWAYFLVCGFLNLFLCRLTKKLDNSSMSNYTVNMKQKNALSLIGRIREKANKFIIRELESHGIKGLVPSHGDILVILFHGEKYTMKELADKINRTKPTVTVLIDKLAEYGFIQKEKSYTDSRVTYIKLTNKGIELRPIFEDISEKLNAMLYGDFTDEESEVFEMLLNKVNSRLDKQI</sequence>
<dbReference type="Pfam" id="PF01047">
    <property type="entry name" value="MarR"/>
    <property type="match status" value="1"/>
</dbReference>
<dbReference type="PANTHER" id="PTHR42756:SF1">
    <property type="entry name" value="TRANSCRIPTIONAL REPRESSOR OF EMRAB OPERON"/>
    <property type="match status" value="1"/>
</dbReference>
<dbReference type="Gene3D" id="1.10.10.10">
    <property type="entry name" value="Winged helix-like DNA-binding domain superfamily/Winged helix DNA-binding domain"/>
    <property type="match status" value="1"/>
</dbReference>
<evidence type="ECO:0000256" key="3">
    <source>
        <dbReference type="ARBA" id="ARBA00023163"/>
    </source>
</evidence>
<accession>A0A4Y7REH0</accession>
<keyword evidence="7" id="KW-1185">Reference proteome</keyword>
<keyword evidence="4" id="KW-0472">Membrane</keyword>
<evidence type="ECO:0000256" key="4">
    <source>
        <dbReference type="SAM" id="Phobius"/>
    </source>
</evidence>
<keyword evidence="4" id="KW-0812">Transmembrane</keyword>
<gene>
    <name evidence="6" type="primary">mhqR_1</name>
    <name evidence="6" type="ORF">Psch_00714</name>
</gene>
<dbReference type="GO" id="GO:0003677">
    <property type="term" value="F:DNA binding"/>
    <property type="evidence" value="ECO:0007669"/>
    <property type="project" value="UniProtKB-KW"/>
</dbReference>
<evidence type="ECO:0000313" key="6">
    <source>
        <dbReference type="EMBL" id="TEB07171.1"/>
    </source>
</evidence>
<protein>
    <submittedName>
        <fullName evidence="6">HTH-type transcriptional regulator MhqR</fullName>
    </submittedName>
</protein>
<dbReference type="PROSITE" id="PS50995">
    <property type="entry name" value="HTH_MARR_2"/>
    <property type="match status" value="1"/>
</dbReference>
<dbReference type="AlphaFoldDB" id="A0A4Y7REH0"/>
<evidence type="ECO:0000256" key="1">
    <source>
        <dbReference type="ARBA" id="ARBA00023015"/>
    </source>
</evidence>
<keyword evidence="2" id="KW-0238">DNA-binding</keyword>
<feature type="domain" description="HTH marR-type" evidence="5">
    <location>
        <begin position="42"/>
        <end position="177"/>
    </location>
</feature>
<dbReference type="InterPro" id="IPR000835">
    <property type="entry name" value="HTH_MarR-typ"/>
</dbReference>
<reference evidence="6 7" key="1">
    <citation type="journal article" date="2018" name="Environ. Microbiol.">
        <title>Novel energy conservation strategies and behaviour of Pelotomaculum schinkii driving syntrophic propionate catabolism.</title>
        <authorList>
            <person name="Hidalgo-Ahumada C.A.P."/>
            <person name="Nobu M.K."/>
            <person name="Narihiro T."/>
            <person name="Tamaki H."/>
            <person name="Liu W.T."/>
            <person name="Kamagata Y."/>
            <person name="Stams A.J.M."/>
            <person name="Imachi H."/>
            <person name="Sousa D.Z."/>
        </authorList>
    </citation>
    <scope>NUCLEOTIDE SEQUENCE [LARGE SCALE GENOMIC DNA]</scope>
    <source>
        <strain evidence="6 7">HH</strain>
    </source>
</reference>
<keyword evidence="3" id="KW-0804">Transcription</keyword>
<evidence type="ECO:0000313" key="7">
    <source>
        <dbReference type="Proteomes" id="UP000298324"/>
    </source>
</evidence>
<dbReference type="SUPFAM" id="SSF46785">
    <property type="entry name" value="Winged helix' DNA-binding domain"/>
    <property type="match status" value="1"/>
</dbReference>
<feature type="transmembrane region" description="Helical" evidence="4">
    <location>
        <begin position="6"/>
        <end position="24"/>
    </location>
</feature>
<dbReference type="PANTHER" id="PTHR42756">
    <property type="entry name" value="TRANSCRIPTIONAL REGULATOR, MARR"/>
    <property type="match status" value="1"/>
</dbReference>
<evidence type="ECO:0000259" key="5">
    <source>
        <dbReference type="PROSITE" id="PS50995"/>
    </source>
</evidence>
<dbReference type="SMART" id="SM00347">
    <property type="entry name" value="HTH_MARR"/>
    <property type="match status" value="1"/>
</dbReference>
<name>A0A4Y7REH0_9FIRM</name>
<dbReference type="Proteomes" id="UP000298324">
    <property type="component" value="Unassembled WGS sequence"/>
</dbReference>
<dbReference type="InterPro" id="IPR036388">
    <property type="entry name" value="WH-like_DNA-bd_sf"/>
</dbReference>
<comment type="caution">
    <text evidence="6">The sequence shown here is derived from an EMBL/GenBank/DDBJ whole genome shotgun (WGS) entry which is preliminary data.</text>
</comment>
<proteinExistence type="predicted"/>
<keyword evidence="1" id="KW-0805">Transcription regulation</keyword>
<keyword evidence="4" id="KW-1133">Transmembrane helix</keyword>
<dbReference type="PRINTS" id="PR00598">
    <property type="entry name" value="HTHMARR"/>
</dbReference>